<dbReference type="AlphaFoldDB" id="L8H5V4"/>
<keyword evidence="1" id="KW-0732">Signal</keyword>
<evidence type="ECO:0000313" key="3">
    <source>
        <dbReference type="Proteomes" id="UP000011083"/>
    </source>
</evidence>
<dbReference type="PROSITE" id="PS51257">
    <property type="entry name" value="PROKAR_LIPOPROTEIN"/>
    <property type="match status" value="1"/>
</dbReference>
<name>L8H5V4_ACACF</name>
<dbReference type="VEuPathDB" id="AmoebaDB:ACA1_114830"/>
<keyword evidence="3" id="KW-1185">Reference proteome</keyword>
<feature type="signal peptide" evidence="1">
    <location>
        <begin position="1"/>
        <end position="22"/>
    </location>
</feature>
<dbReference type="Proteomes" id="UP000011083">
    <property type="component" value="Unassembled WGS sequence"/>
</dbReference>
<dbReference type="KEGG" id="acan:ACA1_114830"/>
<dbReference type="GeneID" id="14920937"/>
<proteinExistence type="predicted"/>
<accession>L8H5V4</accession>
<feature type="chain" id="PRO_5003990938" evidence="1">
    <location>
        <begin position="23"/>
        <end position="141"/>
    </location>
</feature>
<evidence type="ECO:0000256" key="1">
    <source>
        <dbReference type="SAM" id="SignalP"/>
    </source>
</evidence>
<gene>
    <name evidence="2" type="ORF">ACA1_114830</name>
</gene>
<protein>
    <submittedName>
        <fullName evidence="2">Uncharacterized protein</fullName>
    </submittedName>
</protein>
<dbReference type="EMBL" id="KB007926">
    <property type="protein sequence ID" value="ELR20093.1"/>
    <property type="molecule type" value="Genomic_DNA"/>
</dbReference>
<reference evidence="2 3" key="1">
    <citation type="journal article" date="2013" name="Genome Biol.">
        <title>Genome of Acanthamoeba castellanii highlights extensive lateral gene transfer and early evolution of tyrosine kinase signaling.</title>
        <authorList>
            <person name="Clarke M."/>
            <person name="Lohan A.J."/>
            <person name="Liu B."/>
            <person name="Lagkouvardos I."/>
            <person name="Roy S."/>
            <person name="Zafar N."/>
            <person name="Bertelli C."/>
            <person name="Schilde C."/>
            <person name="Kianianmomeni A."/>
            <person name="Burglin T.R."/>
            <person name="Frech C."/>
            <person name="Turcotte B."/>
            <person name="Kopec K.O."/>
            <person name="Synnott J.M."/>
            <person name="Choo C."/>
            <person name="Paponov I."/>
            <person name="Finkler A."/>
            <person name="Soon Heng Tan C."/>
            <person name="Hutchins A.P."/>
            <person name="Weinmeier T."/>
            <person name="Rattei T."/>
            <person name="Chu J.S."/>
            <person name="Gimenez G."/>
            <person name="Irimia M."/>
            <person name="Rigden D.J."/>
            <person name="Fitzpatrick D.A."/>
            <person name="Lorenzo-Morales J."/>
            <person name="Bateman A."/>
            <person name="Chiu C.H."/>
            <person name="Tang P."/>
            <person name="Hegemann P."/>
            <person name="Fromm H."/>
            <person name="Raoult D."/>
            <person name="Greub G."/>
            <person name="Miranda-Saavedra D."/>
            <person name="Chen N."/>
            <person name="Nash P."/>
            <person name="Ginger M.L."/>
            <person name="Horn M."/>
            <person name="Schaap P."/>
            <person name="Caler L."/>
            <person name="Loftus B."/>
        </authorList>
    </citation>
    <scope>NUCLEOTIDE SEQUENCE [LARGE SCALE GENOMIC DNA]</scope>
    <source>
        <strain evidence="2 3">Neff</strain>
    </source>
</reference>
<dbReference type="RefSeq" id="XP_004342203.1">
    <property type="nucleotide sequence ID" value="XM_004342154.1"/>
</dbReference>
<evidence type="ECO:0000313" key="2">
    <source>
        <dbReference type="EMBL" id="ELR20093.1"/>
    </source>
</evidence>
<organism evidence="2 3">
    <name type="scientific">Acanthamoeba castellanii (strain ATCC 30010 / Neff)</name>
    <dbReference type="NCBI Taxonomy" id="1257118"/>
    <lineage>
        <taxon>Eukaryota</taxon>
        <taxon>Amoebozoa</taxon>
        <taxon>Discosea</taxon>
        <taxon>Longamoebia</taxon>
        <taxon>Centramoebida</taxon>
        <taxon>Acanthamoebidae</taxon>
        <taxon>Acanthamoeba</taxon>
    </lineage>
</organism>
<sequence length="141" mass="15112">MKMDRSFVVVLLLAVVAAVVAGQQMTTINIASSCNGNCAQSFGPMNNSTCPKLQAKLIASPFNCMNASCSMSLSISADSQNLNFSIYKDSNLCNAQCGGVFVPFDIVNELKTSTCCGFAPDHIKARTAVDYICSELYDKAW</sequence>